<comment type="caution">
    <text evidence="3">The sequence shown here is derived from an EMBL/GenBank/DDBJ whole genome shotgun (WGS) entry which is preliminary data.</text>
</comment>
<dbReference type="SFLD" id="SFLDG00358">
    <property type="entry name" value="Main_(cytGST)"/>
    <property type="match status" value="1"/>
</dbReference>
<dbReference type="EMBL" id="JBIGHX010000002">
    <property type="protein sequence ID" value="MFG6461431.1"/>
    <property type="molecule type" value="Genomic_DNA"/>
</dbReference>
<gene>
    <name evidence="3" type="ORF">ACG04Q_07600</name>
</gene>
<dbReference type="CDD" id="cd00570">
    <property type="entry name" value="GST_N_family"/>
    <property type="match status" value="1"/>
</dbReference>
<dbReference type="InterPro" id="IPR010987">
    <property type="entry name" value="Glutathione-S-Trfase_C-like"/>
</dbReference>
<keyword evidence="4" id="KW-1185">Reference proteome</keyword>
<dbReference type="Gene3D" id="3.40.30.10">
    <property type="entry name" value="Glutaredoxin"/>
    <property type="match status" value="1"/>
</dbReference>
<dbReference type="PROSITE" id="PS50404">
    <property type="entry name" value="GST_NTER"/>
    <property type="match status" value="1"/>
</dbReference>
<evidence type="ECO:0000313" key="3">
    <source>
        <dbReference type="EMBL" id="MFG6461431.1"/>
    </source>
</evidence>
<dbReference type="SUPFAM" id="SSF52833">
    <property type="entry name" value="Thioredoxin-like"/>
    <property type="match status" value="1"/>
</dbReference>
<dbReference type="InterPro" id="IPR036249">
    <property type="entry name" value="Thioredoxin-like_sf"/>
</dbReference>
<evidence type="ECO:0000259" key="1">
    <source>
        <dbReference type="PROSITE" id="PS50404"/>
    </source>
</evidence>
<dbReference type="Pfam" id="PF13409">
    <property type="entry name" value="GST_N_2"/>
    <property type="match status" value="1"/>
</dbReference>
<sequence length="229" mass="25684">MSLTLHYHPLSSCSWKLLIALYENGTPFQAQVVHLGDPAARGAYATLWPTAKIPLLVDGERIVPETSLQIEYLDRRHPGRVRLLPEGFDAQLQVRLWDRLFDLYVMDPMQRYIGQLLRPEAQRDVLAMQASVAALGSAYDMIENRMGAHAWAAGDDFSLADCAAAPALFYAAVVLPFPAGHARLAAYFERLLARPSVWRCIVEARPFFQYYPLKSALPERFLSGEGPKP</sequence>
<proteinExistence type="predicted"/>
<feature type="domain" description="GST C-terminal" evidence="2">
    <location>
        <begin position="87"/>
        <end position="213"/>
    </location>
</feature>
<organism evidence="3 4">
    <name type="scientific">Pelomonas lactea</name>
    <dbReference type="NCBI Taxonomy" id="3299030"/>
    <lineage>
        <taxon>Bacteria</taxon>
        <taxon>Pseudomonadati</taxon>
        <taxon>Pseudomonadota</taxon>
        <taxon>Betaproteobacteria</taxon>
        <taxon>Burkholderiales</taxon>
        <taxon>Sphaerotilaceae</taxon>
        <taxon>Roseateles</taxon>
    </lineage>
</organism>
<dbReference type="SFLD" id="SFLDS00019">
    <property type="entry name" value="Glutathione_Transferase_(cytos"/>
    <property type="match status" value="1"/>
</dbReference>
<dbReference type="PROSITE" id="PS50405">
    <property type="entry name" value="GST_CTER"/>
    <property type="match status" value="1"/>
</dbReference>
<name>A0ABW7GHN2_9BURK</name>
<dbReference type="Gene3D" id="1.20.1050.10">
    <property type="match status" value="1"/>
</dbReference>
<dbReference type="RefSeq" id="WP_394510287.1">
    <property type="nucleotide sequence ID" value="NZ_JBIGHX010000002.1"/>
</dbReference>
<dbReference type="PANTHER" id="PTHR44051">
    <property type="entry name" value="GLUTATHIONE S-TRANSFERASE-RELATED"/>
    <property type="match status" value="1"/>
</dbReference>
<accession>A0ABW7GHN2</accession>
<protein>
    <submittedName>
        <fullName evidence="3">Glutathione S-transferase family protein</fullName>
    </submittedName>
</protein>
<dbReference type="Proteomes" id="UP001606302">
    <property type="component" value="Unassembled WGS sequence"/>
</dbReference>
<dbReference type="CDD" id="cd00299">
    <property type="entry name" value="GST_C_family"/>
    <property type="match status" value="1"/>
</dbReference>
<feature type="domain" description="GST N-terminal" evidence="1">
    <location>
        <begin position="1"/>
        <end position="81"/>
    </location>
</feature>
<dbReference type="PANTHER" id="PTHR44051:SF8">
    <property type="entry name" value="GLUTATHIONE S-TRANSFERASE GSTA"/>
    <property type="match status" value="1"/>
</dbReference>
<dbReference type="Pfam" id="PF13410">
    <property type="entry name" value="GST_C_2"/>
    <property type="match status" value="1"/>
</dbReference>
<dbReference type="InterPro" id="IPR004045">
    <property type="entry name" value="Glutathione_S-Trfase_N"/>
</dbReference>
<dbReference type="InterPro" id="IPR040079">
    <property type="entry name" value="Glutathione_S-Trfase"/>
</dbReference>
<evidence type="ECO:0000259" key="2">
    <source>
        <dbReference type="PROSITE" id="PS50405"/>
    </source>
</evidence>
<evidence type="ECO:0000313" key="4">
    <source>
        <dbReference type="Proteomes" id="UP001606302"/>
    </source>
</evidence>
<dbReference type="SUPFAM" id="SSF47616">
    <property type="entry name" value="GST C-terminal domain-like"/>
    <property type="match status" value="1"/>
</dbReference>
<dbReference type="InterPro" id="IPR036282">
    <property type="entry name" value="Glutathione-S-Trfase_C_sf"/>
</dbReference>
<reference evidence="3 4" key="1">
    <citation type="submission" date="2024-08" db="EMBL/GenBank/DDBJ databases">
        <authorList>
            <person name="Lu H."/>
        </authorList>
    </citation>
    <scope>NUCLEOTIDE SEQUENCE [LARGE SCALE GENOMIC DNA]</scope>
    <source>
        <strain evidence="3 4">DXS20W</strain>
    </source>
</reference>